<dbReference type="GO" id="GO:0005975">
    <property type="term" value="P:carbohydrate metabolic process"/>
    <property type="evidence" value="ECO:0007669"/>
    <property type="project" value="InterPro"/>
</dbReference>
<keyword evidence="4 11" id="KW-0378">Hydrolase</keyword>
<keyword evidence="8 11" id="KW-0131">Cell cycle</keyword>
<dbReference type="GO" id="GO:0009254">
    <property type="term" value="P:peptidoglycan turnover"/>
    <property type="evidence" value="ECO:0007669"/>
    <property type="project" value="UniProtKB-UniRule"/>
</dbReference>
<dbReference type="NCBIfam" id="NF003740">
    <property type="entry name" value="PRK05337.1"/>
    <property type="match status" value="1"/>
</dbReference>
<dbReference type="RefSeq" id="WP_235009053.1">
    <property type="nucleotide sequence ID" value="NZ_FNVQ01000001.1"/>
</dbReference>
<keyword evidence="3 11" id="KW-0132">Cell division</keyword>
<dbReference type="EC" id="3.2.1.52" evidence="11"/>
<evidence type="ECO:0000256" key="11">
    <source>
        <dbReference type="HAMAP-Rule" id="MF_00364"/>
    </source>
</evidence>
<evidence type="ECO:0000259" key="12">
    <source>
        <dbReference type="Pfam" id="PF00933"/>
    </source>
</evidence>
<evidence type="ECO:0000256" key="10">
    <source>
        <dbReference type="ARBA" id="ARBA00037880"/>
    </source>
</evidence>
<gene>
    <name evidence="11" type="primary">nagZ</name>
    <name evidence="13" type="ORF">SAMN05444390_1011093</name>
</gene>
<dbReference type="GO" id="GO:0004563">
    <property type="term" value="F:beta-N-acetylhexosaminidase activity"/>
    <property type="evidence" value="ECO:0007669"/>
    <property type="project" value="UniProtKB-UniRule"/>
</dbReference>
<keyword evidence="5 11" id="KW-0133">Cell shape</keyword>
<evidence type="ECO:0000313" key="14">
    <source>
        <dbReference type="Proteomes" id="UP000236745"/>
    </source>
</evidence>
<evidence type="ECO:0000256" key="6">
    <source>
        <dbReference type="ARBA" id="ARBA00022984"/>
    </source>
</evidence>
<keyword evidence="14" id="KW-1185">Reference proteome</keyword>
<feature type="site" description="Important for catalytic activity" evidence="11">
    <location>
        <position position="185"/>
    </location>
</feature>
<dbReference type="InterPro" id="IPR022956">
    <property type="entry name" value="Beta_hexosaminidase_bac"/>
</dbReference>
<comment type="pathway">
    <text evidence="10 11">Cell wall biogenesis; peptidoglycan recycling.</text>
</comment>
<evidence type="ECO:0000256" key="5">
    <source>
        <dbReference type="ARBA" id="ARBA00022960"/>
    </source>
</evidence>
<accession>A0A1H5WM17</accession>
<feature type="binding site" evidence="11">
    <location>
        <position position="144"/>
    </location>
    <ligand>
        <name>substrate</name>
    </ligand>
</feature>
<feature type="active site" description="Proton donor/acceptor" evidence="11">
    <location>
        <position position="187"/>
    </location>
</feature>
<dbReference type="FunFam" id="3.20.20.300:FF:000001">
    <property type="entry name" value="Beta-hexosaminidase"/>
    <property type="match status" value="1"/>
</dbReference>
<dbReference type="PANTHER" id="PTHR30480">
    <property type="entry name" value="BETA-HEXOSAMINIDASE-RELATED"/>
    <property type="match status" value="1"/>
</dbReference>
<feature type="binding site" evidence="11">
    <location>
        <position position="70"/>
    </location>
    <ligand>
        <name>substrate</name>
    </ligand>
</feature>
<dbReference type="GO" id="GO:0008360">
    <property type="term" value="P:regulation of cell shape"/>
    <property type="evidence" value="ECO:0007669"/>
    <property type="project" value="UniProtKB-KW"/>
</dbReference>
<evidence type="ECO:0000256" key="9">
    <source>
        <dbReference type="ARBA" id="ARBA00023316"/>
    </source>
</evidence>
<evidence type="ECO:0000256" key="7">
    <source>
        <dbReference type="ARBA" id="ARBA00023295"/>
    </source>
</evidence>
<dbReference type="UniPathway" id="UPA00544"/>
<dbReference type="InterPro" id="IPR017853">
    <property type="entry name" value="GH"/>
</dbReference>
<evidence type="ECO:0000313" key="13">
    <source>
        <dbReference type="EMBL" id="SEG00355.1"/>
    </source>
</evidence>
<dbReference type="InterPro" id="IPR001764">
    <property type="entry name" value="Glyco_hydro_3_N"/>
</dbReference>
<dbReference type="PANTHER" id="PTHR30480:SF13">
    <property type="entry name" value="BETA-HEXOSAMINIDASE"/>
    <property type="match status" value="1"/>
</dbReference>
<dbReference type="GO" id="GO:0009252">
    <property type="term" value="P:peptidoglycan biosynthetic process"/>
    <property type="evidence" value="ECO:0007669"/>
    <property type="project" value="UniProtKB-KW"/>
</dbReference>
<comment type="catalytic activity">
    <reaction evidence="1 11">
        <text>Hydrolysis of terminal non-reducing N-acetyl-D-hexosamine residues in N-acetyl-beta-D-hexosaminides.</text>
        <dbReference type="EC" id="3.2.1.52"/>
    </reaction>
</comment>
<keyword evidence="7 11" id="KW-0326">Glycosidase</keyword>
<evidence type="ECO:0000256" key="8">
    <source>
        <dbReference type="ARBA" id="ARBA00023306"/>
    </source>
</evidence>
<evidence type="ECO:0000256" key="2">
    <source>
        <dbReference type="ARBA" id="ARBA00022490"/>
    </source>
</evidence>
<comment type="similarity">
    <text evidence="11">Belongs to the glycosyl hydrolase 3 family. NagZ subfamily.</text>
</comment>
<sequence length="346" mass="38036">MTLVNSTPQIGPLMLDLRGLSLEVDEAELLRQPEVGGLILFARNYESPEQLRALMAQVREARPDILVSIDQEGGRVQRLRKGVTRLPPMAALGKRWELDAQRAVAEAHELGWLMAAELRDFDIDFSFAPVLDRDWSRSGVIGDRAFAATVEGIADLATAFMAGMHEAGMSATGKHFPGHGWVVADSHLEIPVDERTLDDILAEDMRPFAALIDQGLDAIMPAHVIYSAINEEPAGFSTYWLQQQLRQRLGFEGVIFSDDLTMEGASVAGGYPQRAAKALHAGCDMVLVCNRPEGALEVLEYLRKNPVVPSARLARMKAKPADIGDSARRDRAKQIAQELISLSERC</sequence>
<feature type="active site" description="Nucleophile" evidence="11">
    <location>
        <position position="258"/>
    </location>
</feature>
<feature type="domain" description="Glycoside hydrolase family 3 N-terminal" evidence="12">
    <location>
        <begin position="23"/>
        <end position="312"/>
    </location>
</feature>
<keyword evidence="2 11" id="KW-0963">Cytoplasm</keyword>
<feature type="binding site" evidence="11">
    <location>
        <position position="78"/>
    </location>
    <ligand>
        <name>substrate</name>
    </ligand>
</feature>
<evidence type="ECO:0000256" key="4">
    <source>
        <dbReference type="ARBA" id="ARBA00022801"/>
    </source>
</evidence>
<comment type="subcellular location">
    <subcellularLocation>
        <location evidence="11">Cytoplasm</location>
    </subcellularLocation>
</comment>
<dbReference type="Gene3D" id="3.20.20.300">
    <property type="entry name" value="Glycoside hydrolase, family 3, N-terminal domain"/>
    <property type="match status" value="1"/>
</dbReference>
<feature type="binding site" evidence="11">
    <location>
        <begin position="174"/>
        <end position="175"/>
    </location>
    <ligand>
        <name>substrate</name>
    </ligand>
</feature>
<dbReference type="AlphaFoldDB" id="A0A1H5WM17"/>
<keyword evidence="6 11" id="KW-0573">Peptidoglycan synthesis</keyword>
<dbReference type="Proteomes" id="UP000236745">
    <property type="component" value="Unassembled WGS sequence"/>
</dbReference>
<comment type="function">
    <text evidence="11">Plays a role in peptidoglycan recycling by cleaving the terminal beta-1,4-linked N-acetylglucosamine (GlcNAc) from peptide-linked peptidoglycan fragments, giving rise to free GlcNAc, anhydro-N-acetylmuramic acid and anhydro-N-acetylmuramic acid-linked peptides.</text>
</comment>
<dbReference type="SUPFAM" id="SSF51445">
    <property type="entry name" value="(Trans)glycosidases"/>
    <property type="match status" value="1"/>
</dbReference>
<organism evidence="13 14">
    <name type="scientific">Marinobacterium lutimaris</name>
    <dbReference type="NCBI Taxonomy" id="568106"/>
    <lineage>
        <taxon>Bacteria</taxon>
        <taxon>Pseudomonadati</taxon>
        <taxon>Pseudomonadota</taxon>
        <taxon>Gammaproteobacteria</taxon>
        <taxon>Oceanospirillales</taxon>
        <taxon>Oceanospirillaceae</taxon>
        <taxon>Marinobacterium</taxon>
    </lineage>
</organism>
<dbReference type="Pfam" id="PF00933">
    <property type="entry name" value="Glyco_hydro_3"/>
    <property type="match status" value="1"/>
</dbReference>
<reference evidence="13 14" key="1">
    <citation type="submission" date="2016-10" db="EMBL/GenBank/DDBJ databases">
        <authorList>
            <person name="de Groot N.N."/>
        </authorList>
    </citation>
    <scope>NUCLEOTIDE SEQUENCE [LARGE SCALE GENOMIC DNA]</scope>
    <source>
        <strain evidence="13 14">DSM 22012</strain>
    </source>
</reference>
<dbReference type="GO" id="GO:0005737">
    <property type="term" value="C:cytoplasm"/>
    <property type="evidence" value="ECO:0007669"/>
    <property type="project" value="UniProtKB-SubCell"/>
</dbReference>
<dbReference type="InterPro" id="IPR050226">
    <property type="entry name" value="NagZ_Beta-hexosaminidase"/>
</dbReference>
<evidence type="ECO:0000256" key="3">
    <source>
        <dbReference type="ARBA" id="ARBA00022618"/>
    </source>
</evidence>
<dbReference type="InterPro" id="IPR036962">
    <property type="entry name" value="Glyco_hydro_3_N_sf"/>
</dbReference>
<name>A0A1H5WM17_9GAMM</name>
<dbReference type="HAMAP" id="MF_00364">
    <property type="entry name" value="NagZ"/>
    <property type="match status" value="1"/>
</dbReference>
<evidence type="ECO:0000256" key="1">
    <source>
        <dbReference type="ARBA" id="ARBA00001231"/>
    </source>
</evidence>
<dbReference type="GO" id="GO:0051301">
    <property type="term" value="P:cell division"/>
    <property type="evidence" value="ECO:0007669"/>
    <property type="project" value="UniProtKB-KW"/>
</dbReference>
<proteinExistence type="inferred from homology"/>
<dbReference type="EMBL" id="FNVQ01000001">
    <property type="protein sequence ID" value="SEG00355.1"/>
    <property type="molecule type" value="Genomic_DNA"/>
</dbReference>
<keyword evidence="9 11" id="KW-0961">Cell wall biogenesis/degradation</keyword>
<dbReference type="GO" id="GO:0071555">
    <property type="term" value="P:cell wall organization"/>
    <property type="evidence" value="ECO:0007669"/>
    <property type="project" value="UniProtKB-KW"/>
</dbReference>
<protein>
    <recommendedName>
        <fullName evidence="11">Beta-hexosaminidase</fullName>
        <ecNumber evidence="11">3.2.1.52</ecNumber>
    </recommendedName>
    <alternativeName>
        <fullName evidence="11">Beta-N-acetylhexosaminidase</fullName>
    </alternativeName>
    <alternativeName>
        <fullName evidence="11">N-acetyl-beta-glucosaminidase</fullName>
    </alternativeName>
</protein>